<evidence type="ECO:0000256" key="3">
    <source>
        <dbReference type="ARBA" id="ARBA00015797"/>
    </source>
</evidence>
<comment type="similarity">
    <text evidence="2">Belongs to the EDC3 family.</text>
</comment>
<evidence type="ECO:0000259" key="7">
    <source>
        <dbReference type="PROSITE" id="PS51512"/>
    </source>
</evidence>
<feature type="domain" description="DFDF" evidence="7">
    <location>
        <begin position="334"/>
        <end position="370"/>
    </location>
</feature>
<reference evidence="8" key="1">
    <citation type="journal article" date="2020" name="Stud. Mycol.">
        <title>101 Dothideomycetes genomes: a test case for predicting lifestyles and emergence of pathogens.</title>
        <authorList>
            <person name="Haridas S."/>
            <person name="Albert R."/>
            <person name="Binder M."/>
            <person name="Bloem J."/>
            <person name="Labutti K."/>
            <person name="Salamov A."/>
            <person name="Andreopoulos B."/>
            <person name="Baker S."/>
            <person name="Barry K."/>
            <person name="Bills G."/>
            <person name="Bluhm B."/>
            <person name="Cannon C."/>
            <person name="Castanera R."/>
            <person name="Culley D."/>
            <person name="Daum C."/>
            <person name="Ezra D."/>
            <person name="Gonzalez J."/>
            <person name="Henrissat B."/>
            <person name="Kuo A."/>
            <person name="Liang C."/>
            <person name="Lipzen A."/>
            <person name="Lutzoni F."/>
            <person name="Magnuson J."/>
            <person name="Mondo S."/>
            <person name="Nolan M."/>
            <person name="Ohm R."/>
            <person name="Pangilinan J."/>
            <person name="Park H.-J."/>
            <person name="Ramirez L."/>
            <person name="Alfaro M."/>
            <person name="Sun H."/>
            <person name="Tritt A."/>
            <person name="Yoshinaga Y."/>
            <person name="Zwiers L.-H."/>
            <person name="Turgeon B."/>
            <person name="Goodwin S."/>
            <person name="Spatafora J."/>
            <person name="Crous P."/>
            <person name="Grigoriev I."/>
        </authorList>
    </citation>
    <scope>NUCLEOTIDE SEQUENCE</scope>
    <source>
        <strain evidence="8">ATCC 36951</strain>
    </source>
</reference>
<dbReference type="EMBL" id="ML993622">
    <property type="protein sequence ID" value="KAF2160932.1"/>
    <property type="molecule type" value="Genomic_DNA"/>
</dbReference>
<evidence type="ECO:0000259" key="6">
    <source>
        <dbReference type="PROSITE" id="PS51385"/>
    </source>
</evidence>
<dbReference type="InterPro" id="IPR004443">
    <property type="entry name" value="YjeF_N_dom"/>
</dbReference>
<evidence type="ECO:0000313" key="9">
    <source>
        <dbReference type="Proteomes" id="UP000799537"/>
    </source>
</evidence>
<feature type="region of interest" description="Disordered" evidence="5">
    <location>
        <begin position="213"/>
        <end position="516"/>
    </location>
</feature>
<feature type="domain" description="YjeF N-terminal" evidence="6">
    <location>
        <begin position="542"/>
        <end position="801"/>
    </location>
</feature>
<dbReference type="PANTHER" id="PTHR13612">
    <property type="entry name" value="ENHANCER OF MRNA-DECAPPING PROTEIN 3"/>
    <property type="match status" value="1"/>
</dbReference>
<dbReference type="InterPro" id="IPR025762">
    <property type="entry name" value="DFDF"/>
</dbReference>
<evidence type="ECO:0000313" key="8">
    <source>
        <dbReference type="EMBL" id="KAF2160932.1"/>
    </source>
</evidence>
<dbReference type="GO" id="GO:0031087">
    <property type="term" value="P:deadenylation-independent decapping of nuclear-transcribed mRNA"/>
    <property type="evidence" value="ECO:0007669"/>
    <property type="project" value="TreeGrafter"/>
</dbReference>
<dbReference type="RefSeq" id="XP_033661821.1">
    <property type="nucleotide sequence ID" value="XM_033814201.1"/>
</dbReference>
<dbReference type="AlphaFoldDB" id="A0A6A6C4Y7"/>
<feature type="compositionally biased region" description="Polar residues" evidence="5">
    <location>
        <begin position="463"/>
        <end position="480"/>
    </location>
</feature>
<protein>
    <recommendedName>
        <fullName evidence="3">Enhancer of mRNA-decapping protein 3</fullName>
    </recommendedName>
</protein>
<dbReference type="InterPro" id="IPR019050">
    <property type="entry name" value="FDF_dom"/>
</dbReference>
<dbReference type="SMART" id="SM01199">
    <property type="entry name" value="FDF"/>
    <property type="match status" value="1"/>
</dbReference>
<feature type="region of interest" description="Disordered" evidence="5">
    <location>
        <begin position="579"/>
        <end position="602"/>
    </location>
</feature>
<dbReference type="Pfam" id="PF09532">
    <property type="entry name" value="FDF"/>
    <property type="match status" value="1"/>
</dbReference>
<name>A0A6A6C4Y7_ZASCE</name>
<feature type="compositionally biased region" description="Polar residues" evidence="5">
    <location>
        <begin position="303"/>
        <end position="313"/>
    </location>
</feature>
<dbReference type="Gene3D" id="3.40.50.10260">
    <property type="entry name" value="YjeF N-terminal domain"/>
    <property type="match status" value="1"/>
</dbReference>
<feature type="compositionally biased region" description="Polar residues" evidence="5">
    <location>
        <begin position="587"/>
        <end position="602"/>
    </location>
</feature>
<proteinExistence type="inferred from homology"/>
<evidence type="ECO:0000256" key="2">
    <source>
        <dbReference type="ARBA" id="ARBA00006610"/>
    </source>
</evidence>
<keyword evidence="9" id="KW-1185">Reference proteome</keyword>
<dbReference type="SUPFAM" id="SSF64153">
    <property type="entry name" value="YjeF N-terminal domain-like"/>
    <property type="match status" value="1"/>
</dbReference>
<feature type="compositionally biased region" description="Basic residues" evidence="5">
    <location>
        <begin position="252"/>
        <end position="263"/>
    </location>
</feature>
<evidence type="ECO:0000256" key="1">
    <source>
        <dbReference type="ARBA" id="ARBA00004201"/>
    </source>
</evidence>
<dbReference type="PROSITE" id="PS51512">
    <property type="entry name" value="DFDF"/>
    <property type="match status" value="1"/>
</dbReference>
<dbReference type="Proteomes" id="UP000799537">
    <property type="component" value="Unassembled WGS sequence"/>
</dbReference>
<comment type="subcellular location">
    <subcellularLocation>
        <location evidence="1">Cytoplasm</location>
        <location evidence="1">P-body</location>
    </subcellularLocation>
</comment>
<sequence length="827" mass="87809">MASGSVQGLTVWVKLRQPQNNDVVYGVVQDLVAGSHLALRDVFFPGSNTRWEHWTVQATAIEDIQVVDTNDPNSLPTPTPPPSHAPTPPTSLPLRATSNGYAPPHAHPPPPSQALPAAVSRVASEHSAVRHASAPIELPTQTPTPQREPASFIDPAILSYEGTASPVHNRTASKPAEMDTPIKSMLAKAAANLPSPGSPFIGDVTKNNVTQKMAVAKQQPPPRAPVFTAPKPAENAVQEDTPDGAQNEAGSKKKVRRGQKTKKQATLSAENADPPPVMNSEVSRNGNDMNGSVKRGKGWRSTPLLQPTPQAATPQDKHGRNKSRRKQKEEIDQMGDTTDIQEMGDFDFEGELKKFDKKQVFDEIRQGDTTADEDRLVSHNKAARPGTYGGKNLHPTEPVLSPKIQPVYNSNELDSSSDADTELNMANGRSSSKHSVSRTVYPKTKPSRQNSSQVDPKPHPLSASISSETKNLNPSTTSLVNRAKAASLAASSPRPDRASSPQSGVSNSRGADHANDTSTILEPHLAIHPLLTPCPTLLPKALESLEAAAVSAFGVSYDAITESAARCIAEAALQLSETHGGARRPSRTNTLRGSMSASMTLNSPSEPATIVVLAGNHETGARALAAARQLLGRGVKIIAAESLYENAETQDPLAKIQSAILRRMNRGGAKIKRGLWRKASSHIKNLSGPPAVIIDALLAGSTYDSLLTSNASHNASVQQETREMIDWANRSRAPVLSVGCPSGVSGVDGSSTIVEAEPLAVRPEKVLSLGAPMQGLLKAMENGEKLDISLADIGINLALKSDEAVAFGGPWVVDLKYVEDGDASTVV</sequence>
<dbReference type="Pfam" id="PF03853">
    <property type="entry name" value="YjeF_N"/>
    <property type="match status" value="1"/>
</dbReference>
<feature type="compositionally biased region" description="Low complexity" evidence="5">
    <location>
        <begin position="482"/>
        <end position="503"/>
    </location>
</feature>
<keyword evidence="4" id="KW-0963">Cytoplasm</keyword>
<dbReference type="PROSITE" id="PS51385">
    <property type="entry name" value="YJEF_N"/>
    <property type="match status" value="1"/>
</dbReference>
<dbReference type="OrthoDB" id="10030313at2759"/>
<dbReference type="GO" id="GO:0000932">
    <property type="term" value="C:P-body"/>
    <property type="evidence" value="ECO:0007669"/>
    <property type="project" value="UniProtKB-SubCell"/>
</dbReference>
<dbReference type="PANTHER" id="PTHR13612:SF0">
    <property type="entry name" value="ENHANCER OF MRNA-DECAPPING PROTEIN 3"/>
    <property type="match status" value="1"/>
</dbReference>
<feature type="compositionally biased region" description="Pro residues" evidence="5">
    <location>
        <begin position="75"/>
        <end position="91"/>
    </location>
</feature>
<dbReference type="GO" id="GO:0033962">
    <property type="term" value="P:P-body assembly"/>
    <property type="evidence" value="ECO:0007669"/>
    <property type="project" value="TreeGrafter"/>
</dbReference>
<feature type="compositionally biased region" description="Polar residues" evidence="5">
    <location>
        <begin position="280"/>
        <end position="290"/>
    </location>
</feature>
<feature type="region of interest" description="Disordered" evidence="5">
    <location>
        <begin position="68"/>
        <end position="149"/>
    </location>
</feature>
<dbReference type="InterPro" id="IPR036652">
    <property type="entry name" value="YjeF_N_dom_sf"/>
</dbReference>
<feature type="compositionally biased region" description="Basic and acidic residues" evidence="5">
    <location>
        <begin position="350"/>
        <end position="377"/>
    </location>
</feature>
<evidence type="ECO:0000256" key="4">
    <source>
        <dbReference type="ARBA" id="ARBA00022490"/>
    </source>
</evidence>
<dbReference type="GO" id="GO:0003729">
    <property type="term" value="F:mRNA binding"/>
    <property type="evidence" value="ECO:0007669"/>
    <property type="project" value="TreeGrafter"/>
</dbReference>
<gene>
    <name evidence="8" type="ORF">M409DRAFT_59460</name>
</gene>
<evidence type="ECO:0000256" key="5">
    <source>
        <dbReference type="SAM" id="MobiDB-lite"/>
    </source>
</evidence>
<dbReference type="GeneID" id="54567473"/>
<accession>A0A6A6C4Y7</accession>
<organism evidence="8 9">
    <name type="scientific">Zasmidium cellare ATCC 36951</name>
    <dbReference type="NCBI Taxonomy" id="1080233"/>
    <lineage>
        <taxon>Eukaryota</taxon>
        <taxon>Fungi</taxon>
        <taxon>Dikarya</taxon>
        <taxon>Ascomycota</taxon>
        <taxon>Pezizomycotina</taxon>
        <taxon>Dothideomycetes</taxon>
        <taxon>Dothideomycetidae</taxon>
        <taxon>Mycosphaerellales</taxon>
        <taxon>Mycosphaerellaceae</taxon>
        <taxon>Zasmidium</taxon>
    </lineage>
</organism>